<feature type="region of interest" description="Disordered" evidence="2">
    <location>
        <begin position="1164"/>
        <end position="1236"/>
    </location>
</feature>
<feature type="region of interest" description="Disordered" evidence="2">
    <location>
        <begin position="1837"/>
        <end position="1859"/>
    </location>
</feature>
<feature type="compositionally biased region" description="Polar residues" evidence="2">
    <location>
        <begin position="1225"/>
        <end position="1235"/>
    </location>
</feature>
<dbReference type="PANTHER" id="PTHR14492">
    <property type="entry name" value="JBTS17"/>
    <property type="match status" value="1"/>
</dbReference>
<feature type="coiled-coil region" evidence="1">
    <location>
        <begin position="1763"/>
        <end position="1790"/>
    </location>
</feature>
<dbReference type="GO" id="GO:0060271">
    <property type="term" value="P:cilium assembly"/>
    <property type="evidence" value="ECO:0007669"/>
    <property type="project" value="TreeGrafter"/>
</dbReference>
<gene>
    <name evidence="3" type="ORF">CR201_G0011909</name>
</gene>
<feature type="compositionally biased region" description="Basic and acidic residues" evidence="2">
    <location>
        <begin position="1837"/>
        <end position="1851"/>
    </location>
</feature>
<feature type="compositionally biased region" description="Basic and acidic residues" evidence="2">
    <location>
        <begin position="1175"/>
        <end position="1188"/>
    </location>
</feature>
<dbReference type="Pfam" id="PF15392">
    <property type="entry name" value="Joubert"/>
    <property type="match status" value="1"/>
</dbReference>
<evidence type="ECO:0000256" key="1">
    <source>
        <dbReference type="SAM" id="Coils"/>
    </source>
</evidence>
<accession>A0A2J8WBC8</accession>
<feature type="compositionally biased region" description="Polar residues" evidence="2">
    <location>
        <begin position="1192"/>
        <end position="1205"/>
    </location>
</feature>
<feature type="compositionally biased region" description="Polar residues" evidence="2">
    <location>
        <begin position="2056"/>
        <end position="2066"/>
    </location>
</feature>
<dbReference type="PANTHER" id="PTHR14492:SF4">
    <property type="entry name" value="CILIOGENESIS AND PLANAR POLARITY EFFECTOR 1"/>
    <property type="match status" value="1"/>
</dbReference>
<evidence type="ECO:0000313" key="3">
    <source>
        <dbReference type="EMBL" id="PNJ67041.1"/>
    </source>
</evidence>
<sequence length="2263" mass="255677">QQLCILPPHHVNVLPPLHIKTEQSFRLIPLQHSKVASVVRDQNLSNVWTVEYALELLFIGGLVPEAVWLAYKLGDWKTSVSIGVAFQLFCKHDSNFMRSKKKSLNLPLCMTPAQIFQEKLQCFLGQPASLEAKNEMGSKYKQFTDPIEEEDANLLFGSVQEVLKASVMADADILSETFQLLIDSAKDFSKRLWGLVPFGLYLPAPPLYCPQPAILSEEDGDDLLLKTEKNNRQKVSGILQRVLLLFRAAQCSFPVAQWYILQLRWARKVMQKIRMKGSLPSLSPFPQSLLNYCKGGISFFRPGAAGDHKLDEVSIRAIGCFRELCALCWMLHVRDKLSYSCRQYQKARENVKGEKDLEVEFDSCMIEHCLSAVEWAYRMLPFSRFFNMEELIQDIILSLIGELPPIRKVAEIFVKAFPYPEDVRVPLRDKYHSLHQRLRHCVVKGPQTEEMMSVVMHSIQKVRVKALKRVQRNIGSFEVNIWEPIEEEKPDEAPGFDRYSLGTSLSRSTLTELGDSVVHSDADMFSEALSVEEKSRINIYQRNAPNHMELTSIGKPTDKKKMCNQKENPTKKEDHEKLSQNTLPVIGVWEFERDDDEYIKFLDLFLSYILERDLPYSRDAGIPFLTSFSGKLREHELNSLLFDVHTTLKRRQSKTKSQNVFRAGSCFVVAPESYESEKSSSLNDKYGMHLGNQELSSSVLVNQGIKPFLQYPSNEVSKNEGMSGLFGLKQKSIYKIQDDTREKCLIQRSSNHIFWTPKSIKTRRCIFKAIQCNDINPQEDLPLALNTFGSIGRLLEWMIRWSDRRLLCDSGITESSSEYSPVIHVKTSTAAILTSLWLLQQPYFATYKAKNAIVKMIENRDTGCQIGPNIERESKSDAGGSVAVATPGGTEERNGQNKSCQNILNRMPTEAKNPDIEEINDDIISITHNTKKEFIDIDENLFEVEAFTEEEVDMHIPDYEEDIEESVGGFRSPSLAICMMTLPQQLEEEFTEEVQCQREEPLETNMEEKLTEQKGMIEAFSHPEHTTPQSMQVDTSSEISSAQISTYKDKSSSVPLLISNGVNVALQPPVPTPQKTERNECTAQLPDRSESVRQMLQDEMFKLVQLQQINFMSLMQIVGSSFANLPDIQQLVQQSQSVHLGESQESNLRGCGDVEDSNKNLKERFFIKPQSVGENTREPRKNSPHCHEGTIPSGQNSTGNIQNVPHGSIPLCQLNGQPQKRGPIPSSQNLPSTSFYPAPAGNTHLYLLSTPSVVQKAPRLIPHAKTFSAGDGFPLLQFKSKQEFQPRFLYTGSIPQVPFRPLPQPREAWGLSDSFQPALPQRAAQTTPASHLNVSQYNTEARKKEVEHKTWAETVITEIPKHVNLDQYVGQENLTPQQDSSVFIKPEKLFDVKPGTLEISPHHSFGLPLLYLPLKPPSMFPSTSKASITVPSTPIQPIAEERKYPRLSLLHSHLSPENMCKKTQLIPLENLIAFKQSQQKLTHNLFEQGDAGHLQLLKVKIEPPEVRQGKDSKKRQRRRAEKELQEKRCEKLRRKPNVTFQPENSIINNDDSEIIKKPKEQQEHCGSHPLDDFDIPFEMLQDDNTSAGLHFMASVKKKAIGSQDASTNTDSEHEPLTAPQLLVPDVYLNLKLSTEMSEKPLSPSTPHTVTNLVGHTYINVIDIEADDLLQELPVREEPSNDNVIKQQSDHLAVPSSAELHYMAASVTNAVPPHNFKSQDLPKPEFRLKGQSTKSDSAEDYLLWKRLQGVSAACPAPSSAAHRLEHLTAKLQKIDEQLLAIQNIAENIEQDFPKPEMLDLHCDKIGPVDHIEFSSGPEFKKTLASKTISISEEVRFLTHMDEEDQSDKKETSEPEFSITENYSGQKTCVFPTADSAVSLSSSSDQNTTSPGMNSNDELCESVSVHPFQMTGLTDIADIIDDLITKDRVSSEELGLTEQAMGTSRIQHSSGRHSQRTDKERREIQAWMKRKRKERMAKYLNELAEKRGQERDPFCPRSNPLYMTSREIRLRQKMKHEKDRLLLSEHYSRRISQAYGLMNELLSESVQLPALPQKPLPNKSSSTQSSRCQHCPSPRGENQHGHSFLINRPGKVKYMSKPSYIHKRKSFGQPQGSPWPRGTVTFTIQKKAGGAKAAVRKAMQSLVTFQKGSNAPCRSLQHTKKHGSAGLAPQTKQVCVEYEREETVVSPWTIPSEIHKILHESHNSLLQDLSPTEEEEPEHPFGVGSVDSVSESTGSILSKLDWNAIEDMVASVEDQGLSVHWALDV</sequence>
<reference evidence="3" key="1">
    <citation type="submission" date="2017-12" db="EMBL/GenBank/DDBJ databases">
        <title>High-resolution comparative analysis of great ape genomes.</title>
        <authorList>
            <person name="Pollen A."/>
            <person name="Hastie A."/>
            <person name="Hormozdiari F."/>
            <person name="Dougherty M."/>
            <person name="Liu R."/>
            <person name="Chaisson M."/>
            <person name="Hoppe E."/>
            <person name="Hill C."/>
            <person name="Pang A."/>
            <person name="Hillier L."/>
            <person name="Baker C."/>
            <person name="Armstrong J."/>
            <person name="Shendure J."/>
            <person name="Paten B."/>
            <person name="Wilson R."/>
            <person name="Chao H."/>
            <person name="Schneider V."/>
            <person name="Ventura M."/>
            <person name="Kronenberg Z."/>
            <person name="Murali S."/>
            <person name="Gordon D."/>
            <person name="Cantsilieris S."/>
            <person name="Munson K."/>
            <person name="Nelson B."/>
            <person name="Raja A."/>
            <person name="Underwood J."/>
            <person name="Diekhans M."/>
            <person name="Fiddes I."/>
            <person name="Haussler D."/>
            <person name="Eichler E."/>
        </authorList>
    </citation>
    <scope>NUCLEOTIDE SEQUENCE [LARGE SCALE GENOMIC DNA]</scope>
    <source>
        <strain evidence="3">Susie</strain>
    </source>
</reference>
<feature type="compositionally biased region" description="Polar residues" evidence="2">
    <location>
        <begin position="1938"/>
        <end position="1947"/>
    </location>
</feature>
<name>A0A2J8WBC8_PONAB</name>
<feature type="region of interest" description="Disordered" evidence="2">
    <location>
        <begin position="1876"/>
        <end position="1897"/>
    </location>
</feature>
<feature type="region of interest" description="Disordered" evidence="2">
    <location>
        <begin position="2049"/>
        <end position="2081"/>
    </location>
</feature>
<organism evidence="3">
    <name type="scientific">Pongo abelii</name>
    <name type="common">Sumatran orangutan</name>
    <name type="synonym">Pongo pygmaeus abelii</name>
    <dbReference type="NCBI Taxonomy" id="9601"/>
    <lineage>
        <taxon>Eukaryota</taxon>
        <taxon>Metazoa</taxon>
        <taxon>Chordata</taxon>
        <taxon>Craniata</taxon>
        <taxon>Vertebrata</taxon>
        <taxon>Euteleostomi</taxon>
        <taxon>Mammalia</taxon>
        <taxon>Eutheria</taxon>
        <taxon>Euarchontoglires</taxon>
        <taxon>Primates</taxon>
        <taxon>Haplorrhini</taxon>
        <taxon>Catarrhini</taxon>
        <taxon>Hominidae</taxon>
        <taxon>Pongo</taxon>
    </lineage>
</organism>
<feature type="region of interest" description="Disordered" evidence="2">
    <location>
        <begin position="1712"/>
        <end position="1731"/>
    </location>
</feature>
<dbReference type="InterPro" id="IPR028236">
    <property type="entry name" value="CPLANE1"/>
</dbReference>
<feature type="region of interest" description="Disordered" evidence="2">
    <location>
        <begin position="2206"/>
        <end position="2227"/>
    </location>
</feature>
<feature type="region of interest" description="Disordered" evidence="2">
    <location>
        <begin position="870"/>
        <end position="898"/>
    </location>
</feature>
<protein>
    <submittedName>
        <fullName evidence="3">C5orf42 isoform 4</fullName>
    </submittedName>
</protein>
<feature type="region of interest" description="Disordered" evidence="2">
    <location>
        <begin position="1933"/>
        <end position="1958"/>
    </location>
</feature>
<feature type="region of interest" description="Disordered" evidence="2">
    <location>
        <begin position="1503"/>
        <end position="1525"/>
    </location>
</feature>
<dbReference type="GO" id="GO:0035869">
    <property type="term" value="C:ciliary transition zone"/>
    <property type="evidence" value="ECO:0007669"/>
    <property type="project" value="TreeGrafter"/>
</dbReference>
<comment type="caution">
    <text evidence="3">The sequence shown here is derived from an EMBL/GenBank/DDBJ whole genome shotgun (WGS) entry which is preliminary data.</text>
</comment>
<proteinExistence type="predicted"/>
<feature type="compositionally biased region" description="Polar residues" evidence="2">
    <location>
        <begin position="1883"/>
        <end position="1895"/>
    </location>
</feature>
<feature type="non-terminal residue" evidence="3">
    <location>
        <position position="1"/>
    </location>
</feature>
<evidence type="ECO:0000256" key="2">
    <source>
        <dbReference type="SAM" id="MobiDB-lite"/>
    </source>
</evidence>
<dbReference type="EMBL" id="NDHI03003396">
    <property type="protein sequence ID" value="PNJ67041.1"/>
    <property type="molecule type" value="Genomic_DNA"/>
</dbReference>
<keyword evidence="1" id="KW-0175">Coiled coil</keyword>